<dbReference type="PANTHER" id="PTHR13812">
    <property type="entry name" value="KETIMINE REDUCTASE MU-CRYSTALLIN"/>
    <property type="match status" value="1"/>
</dbReference>
<dbReference type="Gene3D" id="3.30.1780.10">
    <property type="entry name" value="ornithine cyclodeaminase, domain 1"/>
    <property type="match status" value="1"/>
</dbReference>
<proteinExistence type="predicted"/>
<dbReference type="InterPro" id="IPR036291">
    <property type="entry name" value="NAD(P)-bd_dom_sf"/>
</dbReference>
<dbReference type="Proteomes" id="UP000467240">
    <property type="component" value="Unassembled WGS sequence"/>
</dbReference>
<keyword evidence="2" id="KW-1185">Reference proteome</keyword>
<dbReference type="InterPro" id="IPR003462">
    <property type="entry name" value="ODC_Mu_crystall"/>
</dbReference>
<evidence type="ECO:0000313" key="2">
    <source>
        <dbReference type="Proteomes" id="UP000467240"/>
    </source>
</evidence>
<organism evidence="1 2">
    <name type="scientific">Pseudoclavibacter chungangensis</name>
    <dbReference type="NCBI Taxonomy" id="587635"/>
    <lineage>
        <taxon>Bacteria</taxon>
        <taxon>Bacillati</taxon>
        <taxon>Actinomycetota</taxon>
        <taxon>Actinomycetes</taxon>
        <taxon>Micrococcales</taxon>
        <taxon>Microbacteriaceae</taxon>
        <taxon>Pseudoclavibacter</taxon>
    </lineage>
</organism>
<dbReference type="GO" id="GO:0005737">
    <property type="term" value="C:cytoplasm"/>
    <property type="evidence" value="ECO:0007669"/>
    <property type="project" value="TreeGrafter"/>
</dbReference>
<protein>
    <submittedName>
        <fullName evidence="1">Ornithine cyclodeaminase family protein</fullName>
    </submittedName>
</protein>
<dbReference type="RefSeq" id="WP_158039149.1">
    <property type="nucleotide sequence ID" value="NZ_JACCFV010000001.1"/>
</dbReference>
<name>A0A7J5C171_9MICO</name>
<dbReference type="Pfam" id="PF02423">
    <property type="entry name" value="OCD_Mu_crystall"/>
    <property type="match status" value="1"/>
</dbReference>
<dbReference type="InterPro" id="IPR023401">
    <property type="entry name" value="ODC_N"/>
</dbReference>
<dbReference type="SUPFAM" id="SSF51735">
    <property type="entry name" value="NAD(P)-binding Rossmann-fold domains"/>
    <property type="match status" value="1"/>
</dbReference>
<reference evidence="1 2" key="1">
    <citation type="submission" date="2019-09" db="EMBL/GenBank/DDBJ databases">
        <title>Phylogeny of genus Pseudoclavibacter and closely related genus.</title>
        <authorList>
            <person name="Li Y."/>
        </authorList>
    </citation>
    <scope>NUCLEOTIDE SEQUENCE [LARGE SCALE GENOMIC DNA]</scope>
    <source>
        <strain evidence="1 2">DSM 23821</strain>
    </source>
</reference>
<gene>
    <name evidence="1" type="ORF">F8O01_01750</name>
</gene>
<accession>A0A7J5C171</accession>
<dbReference type="Gene3D" id="3.40.50.720">
    <property type="entry name" value="NAD(P)-binding Rossmann-like Domain"/>
    <property type="match status" value="1"/>
</dbReference>
<comment type="caution">
    <text evidence="1">The sequence shown here is derived from an EMBL/GenBank/DDBJ whole genome shotgun (WGS) entry which is preliminary data.</text>
</comment>
<dbReference type="OrthoDB" id="4311033at2"/>
<dbReference type="PIRSF" id="PIRSF001439">
    <property type="entry name" value="CryM"/>
    <property type="match status" value="1"/>
</dbReference>
<sequence>MTTLPYITSEQIFRAITPAIAVEAIQRALRDGLDPAGDAPRGVVPVEHGHLLIMPSEGLGFVGTKIASVAPNNPTRSLPRIQASYLLMDAATLAPVALLDGSALTTRRTAAVSGAAVDALAPRHAARLLVFGSGPQAKAHIETIRALRPIEHVVVAARDPYKSEGLAAWVVEQGMQARISQAMAIGSALPEADIVVTATSADEPLFDGSLVRPGALVLAIGSHEPDVRELDGTLLGRSTVIVEEREAALREAGDVVQAVAEGSLDPDALIGLRELVRGEVTPAADRPIVFKSVGMAWEDLVIAVEAFQRPGDRARVASTGGIGRSGRRAFAADR</sequence>
<dbReference type="EMBL" id="WBJZ01000002">
    <property type="protein sequence ID" value="KAB1662211.1"/>
    <property type="molecule type" value="Genomic_DNA"/>
</dbReference>
<evidence type="ECO:0000313" key="1">
    <source>
        <dbReference type="EMBL" id="KAB1662211.1"/>
    </source>
</evidence>
<dbReference type="PANTHER" id="PTHR13812:SF19">
    <property type="entry name" value="KETIMINE REDUCTASE MU-CRYSTALLIN"/>
    <property type="match status" value="1"/>
</dbReference>
<dbReference type="AlphaFoldDB" id="A0A7J5C171"/>